<feature type="compositionally biased region" description="Basic and acidic residues" evidence="2">
    <location>
        <begin position="1157"/>
        <end position="1166"/>
    </location>
</feature>
<dbReference type="PANTHER" id="PTHR21590:SF6">
    <property type="entry name" value="SEA DOMAIN-CONTAINING PROTEIN"/>
    <property type="match status" value="1"/>
</dbReference>
<feature type="region of interest" description="Disordered" evidence="2">
    <location>
        <begin position="1147"/>
        <end position="1178"/>
    </location>
</feature>
<feature type="compositionally biased region" description="Polar residues" evidence="2">
    <location>
        <begin position="1333"/>
        <end position="1353"/>
    </location>
</feature>
<name>A0ABP0FCR4_CLALP</name>
<protein>
    <submittedName>
        <fullName evidence="5">Uncharacterized protein</fullName>
    </submittedName>
</protein>
<sequence length="1420" mass="151783">MKWSKCCLIIYVLYITLMICIGQSRSETTLRPSLTTVPVVTTDSLPLDSSMEMSTLLPTENTMSTPSPTHTSVPASIAAVMHPSTPMVSYAMKHHATASTKILASHEEGSSASEASSGMGELTTEIFEGSGLPTSSAPMFSTETIADHFNTTYDFFDGSGSGSTTPVETKTTTKTDVFNPTFTDHTETTTSVEGSGMEVSKNTFTSFPTETTTESIVFNQTVNTTLSASTSNESTFKPTTTTSFYDGRLTTSSELMNTNVTMTTLGMFSGSGDMDIATETNTTGLFTQTSGSVNLASTTMETVPTSTTPNLANISTALMIPNISSSTALTNVTSVPNTLFTGTISVPVAAANTTAPAIVPTAIIATTPSMITPLLMNTTSSNVTSPIVTMPATVTVTTAVNTTSTSASLMTPSMSSSTVTAMSQTSSVMIANATTASTATMLVANTTMNAEISSLPLTSASLTTVPIPASVPVNTSLSVLNTTTVSSSITATSMVNTTVSTVSMSSTMTTLGTTTVAVVNSSAAATSSTINTTADGTSAIPTMVPPATASTLATTVTLLPTSGNISTTATVLPTFSVAPVNVVLIIENIAGNATINASMELSLGISFVEFFAEVFHPGTSRRKRSNSYNITVDETLYNVTVCNIMPTSNGLTADIFLALTRGGITSVQTPAFIRGLLLSGNQVLLTALQRNNVSASAVLSSISGPCNSTSEYIKIDLQAFFFPTVTTSFIGTSEFSERLQQGLELALMDGERSLDTCQGSSDTDANVLEICEIEPDAFCNFTVRFVPLFPSISVSSFSQDPQIYAIYLNNAGTTLSSLNRVYVRQAPCLNNDVNCGRNIDTCVSTDIPVWVVPVVVVLAVLLALCLAILIFLIWYFCCGHAKAAYEVSAASQVKQVEQQLTKEKETFKQLEKENRNLEEKVKQLAEEDKHTVVEATTSYTEHVKPETMGPVKMPLNSSHKESSTEESEVSITTVTSQDDEKNDNKSAKQRRKPEIAVEATEGIFEDVTRFSREPFYDNNGTSRFQTSVHPISLPPIQPPIVSEQLRQTLKHSTSPELKQRADIEHHRNKVRNRRQHSLKHKMDENVDEDTARVYAKSQKSLDKALNPPQPVIFNVPRKKYHKTQGNYDIGHPSKESDLELLMGEYTKPPGQFTCIDPQEKSSKDDSGPDTARSSGDETRRKIASLLEDAFSLISPSAPQSFLPKTASTPVARTMQPSDHEHFVMPKPHGRGSGLPRHRNVVNPSSPPPATEEPLFTRTQPPLVLTTQSGDRPVSYVAPASATTSGEPTYITPVKKMPGPKGGTVVWTPYRAFDEVSRLQTDLIDPSPPGLPNAASSPSSLRNITPPLTSSLLNHNKGAQIPSTSLPGEGVSEGELSDRSNNSRRSAARLMQGIKDEISKMTGRSTPVETLSEDSKESSPR</sequence>
<evidence type="ECO:0000313" key="6">
    <source>
        <dbReference type="Proteomes" id="UP001642483"/>
    </source>
</evidence>
<feature type="chain" id="PRO_5047120933" evidence="4">
    <location>
        <begin position="27"/>
        <end position="1420"/>
    </location>
</feature>
<keyword evidence="3" id="KW-0812">Transmembrane</keyword>
<feature type="region of interest" description="Disordered" evidence="2">
    <location>
        <begin position="1276"/>
        <end position="1295"/>
    </location>
</feature>
<evidence type="ECO:0000256" key="1">
    <source>
        <dbReference type="SAM" id="Coils"/>
    </source>
</evidence>
<feature type="region of interest" description="Disordered" evidence="2">
    <location>
        <begin position="1321"/>
        <end position="1420"/>
    </location>
</feature>
<evidence type="ECO:0000313" key="5">
    <source>
        <dbReference type="EMBL" id="CAK8676536.1"/>
    </source>
</evidence>
<dbReference type="Proteomes" id="UP001642483">
    <property type="component" value="Unassembled WGS sequence"/>
</dbReference>
<keyword evidence="1" id="KW-0175">Coiled coil</keyword>
<gene>
    <name evidence="5" type="ORF">CVLEPA_LOCUS5997</name>
</gene>
<feature type="compositionally biased region" description="Polar residues" evidence="2">
    <location>
        <begin position="1205"/>
        <end position="1216"/>
    </location>
</feature>
<feature type="transmembrane region" description="Helical" evidence="3">
    <location>
        <begin position="850"/>
        <end position="876"/>
    </location>
</feature>
<feature type="region of interest" description="Disordered" evidence="2">
    <location>
        <begin position="176"/>
        <end position="197"/>
    </location>
</feature>
<evidence type="ECO:0000256" key="3">
    <source>
        <dbReference type="SAM" id="Phobius"/>
    </source>
</evidence>
<keyword evidence="6" id="KW-1185">Reference proteome</keyword>
<dbReference type="PANTHER" id="PTHR21590">
    <property type="entry name" value="SEA DOMAIN-CONTAINING PROTEIN"/>
    <property type="match status" value="1"/>
</dbReference>
<keyword evidence="3" id="KW-0472">Membrane</keyword>
<keyword evidence="4" id="KW-0732">Signal</keyword>
<dbReference type="EMBL" id="CAWYQH010000035">
    <property type="protein sequence ID" value="CAK8676536.1"/>
    <property type="molecule type" value="Genomic_DNA"/>
</dbReference>
<proteinExistence type="predicted"/>
<evidence type="ECO:0000256" key="2">
    <source>
        <dbReference type="SAM" id="MobiDB-lite"/>
    </source>
</evidence>
<dbReference type="Pfam" id="PF12877">
    <property type="entry name" value="KIAA1549"/>
    <property type="match status" value="1"/>
</dbReference>
<feature type="coiled-coil region" evidence="1">
    <location>
        <begin position="893"/>
        <end position="930"/>
    </location>
</feature>
<keyword evidence="3" id="KW-1133">Transmembrane helix</keyword>
<accession>A0ABP0FCR4</accession>
<evidence type="ECO:0000256" key="4">
    <source>
        <dbReference type="SAM" id="SignalP"/>
    </source>
</evidence>
<feature type="region of interest" description="Disordered" evidence="2">
    <location>
        <begin position="1196"/>
        <end position="1257"/>
    </location>
</feature>
<organism evidence="5 6">
    <name type="scientific">Clavelina lepadiformis</name>
    <name type="common">Light-bulb sea squirt</name>
    <name type="synonym">Ascidia lepadiformis</name>
    <dbReference type="NCBI Taxonomy" id="159417"/>
    <lineage>
        <taxon>Eukaryota</taxon>
        <taxon>Metazoa</taxon>
        <taxon>Chordata</taxon>
        <taxon>Tunicata</taxon>
        <taxon>Ascidiacea</taxon>
        <taxon>Aplousobranchia</taxon>
        <taxon>Clavelinidae</taxon>
        <taxon>Clavelina</taxon>
    </lineage>
</organism>
<comment type="caution">
    <text evidence="5">The sequence shown here is derived from an EMBL/GenBank/DDBJ whole genome shotgun (WGS) entry which is preliminary data.</text>
</comment>
<dbReference type="InterPro" id="IPR024606">
    <property type="entry name" value="KIAA1549"/>
</dbReference>
<feature type="compositionally biased region" description="Low complexity" evidence="2">
    <location>
        <begin position="1378"/>
        <end position="1388"/>
    </location>
</feature>
<feature type="signal peptide" evidence="4">
    <location>
        <begin position="1"/>
        <end position="26"/>
    </location>
</feature>
<reference evidence="5 6" key="1">
    <citation type="submission" date="2024-02" db="EMBL/GenBank/DDBJ databases">
        <authorList>
            <person name="Daric V."/>
            <person name="Darras S."/>
        </authorList>
    </citation>
    <scope>NUCLEOTIDE SEQUENCE [LARGE SCALE GENOMIC DNA]</scope>
</reference>
<feature type="region of interest" description="Disordered" evidence="2">
    <location>
        <begin position="940"/>
        <end position="994"/>
    </location>
</feature>